<keyword evidence="13" id="KW-1185">Reference proteome</keyword>
<dbReference type="GeneID" id="91474689"/>
<comment type="subcellular location">
    <subcellularLocation>
        <location evidence="8">Secreted</location>
    </subcellularLocation>
</comment>
<keyword evidence="2 8" id="KW-0645">Protease</keyword>
<dbReference type="SUPFAM" id="SSF55486">
    <property type="entry name" value="Metalloproteases ('zincins'), catalytic domain"/>
    <property type="match status" value="1"/>
</dbReference>
<reference evidence="13" key="1">
    <citation type="submission" date="2023-07" db="EMBL/GenBank/DDBJ databases">
        <title>Whole genome shotgun sequence of Streptomyces cacaoi subsp. asoensis NBRC 13813.</title>
        <authorList>
            <person name="Komaki H."/>
            <person name="Tamura T."/>
        </authorList>
    </citation>
    <scope>NUCLEOTIDE SEQUENCE [LARGE SCALE GENOMIC DNA]</scope>
    <source>
        <strain evidence="13">NBRC 13813</strain>
    </source>
</reference>
<dbReference type="Pfam" id="PF07504">
    <property type="entry name" value="FTP"/>
    <property type="match status" value="1"/>
</dbReference>
<dbReference type="RefSeq" id="WP_189926829.1">
    <property type="nucleotide sequence ID" value="NZ_BMSI01000014.1"/>
</dbReference>
<evidence type="ECO:0000256" key="6">
    <source>
        <dbReference type="ARBA" id="ARBA00022833"/>
    </source>
</evidence>
<feature type="chain" id="PRO_5044990752" description="Neutral metalloproteinase" evidence="8">
    <location>
        <begin position="37"/>
        <end position="554"/>
    </location>
</feature>
<feature type="domain" description="Peptidase M4 C-terminal" evidence="10">
    <location>
        <begin position="379"/>
        <end position="553"/>
    </location>
</feature>
<evidence type="ECO:0000259" key="11">
    <source>
        <dbReference type="Pfam" id="PF07504"/>
    </source>
</evidence>
<comment type="similarity">
    <text evidence="1 8">Belongs to the peptidase M4 family.</text>
</comment>
<keyword evidence="5 8" id="KW-0378">Hydrolase</keyword>
<dbReference type="PANTHER" id="PTHR33794">
    <property type="entry name" value="BACILLOLYSIN"/>
    <property type="match status" value="1"/>
</dbReference>
<comment type="function">
    <text evidence="8">Extracellular zinc metalloprotease.</text>
</comment>
<evidence type="ECO:0000256" key="8">
    <source>
        <dbReference type="RuleBase" id="RU366073"/>
    </source>
</evidence>
<dbReference type="Pfam" id="PF01447">
    <property type="entry name" value="Peptidase_M4"/>
    <property type="match status" value="1"/>
</dbReference>
<dbReference type="CDD" id="cd09597">
    <property type="entry name" value="M4_TLP"/>
    <property type="match status" value="1"/>
</dbReference>
<dbReference type="Proteomes" id="UP000649259">
    <property type="component" value="Unassembled WGS sequence"/>
</dbReference>
<evidence type="ECO:0000313" key="12">
    <source>
        <dbReference type="EMBL" id="GHI65267.1"/>
    </source>
</evidence>
<keyword evidence="3" id="KW-0479">Metal-binding</keyword>
<feature type="domain" description="FTP" evidence="11">
    <location>
        <begin position="85"/>
        <end position="131"/>
    </location>
</feature>
<sequence length="554" mass="57060">MTSLYARHKRTTLAIATAVAAGALVTTGLTSGTAAAQTPAEAGGKSAPLAAPVQLSAAARTTLIKQQQADAPETARTIGLGTKEALVVKDVVKDADGTVHTRYERTYGGLPVLGGDLVVHESASGAAKGVTKANPATIKVATLTAKVAPAKAEKQALTAAKAVGSESTSADQAPRKVIWAAGGTPVLAFETVVGGLQDDGTPSELHVITDAATGKKLYEYQGIETGTGKSLYSGTVTLGTTLSGSTYQLTDGTRGGHKTYNKSHTTTSSAGTLFTDADDTWGTGAASSSTTDQTAAVDAAYGAQVTWDFYKSTFGRSGIKNNGVAAYSRVHYGNAYVNAFWDDSCFCMTYGDGSGNTHPLTSLDVAGHEMSHGVTSNTAGLNYSGESGGLNEATSDIFGTGVEFYAANSNDVGDYLIGEKININGDGTPLRYMDKPSKDGGSSDYWSSTVGNKDVHYSSGVANHFFYLLSEGSGSKTINGVTYNSPTYSGTAVTGIGRAKALQIWYKALTTYFTSTTNYKSARTGTLSAASALYGSTSTEYKAVAAAWTGVNVS</sequence>
<dbReference type="InterPro" id="IPR011096">
    <property type="entry name" value="FTP_domain"/>
</dbReference>
<dbReference type="Gene3D" id="3.10.450.490">
    <property type="match status" value="1"/>
</dbReference>
<keyword evidence="8" id="KW-0964">Secreted</keyword>
<comment type="caution">
    <text evidence="12">The sequence shown here is derived from an EMBL/GenBank/DDBJ whole genome shotgun (WGS) entry which is preliminary data.</text>
</comment>
<accession>A0ABQ3SBG2</accession>
<dbReference type="EMBL" id="BNEB01000005">
    <property type="protein sequence ID" value="GHI65267.1"/>
    <property type="molecule type" value="Genomic_DNA"/>
</dbReference>
<proteinExistence type="inferred from homology"/>
<evidence type="ECO:0000256" key="4">
    <source>
        <dbReference type="ARBA" id="ARBA00022729"/>
    </source>
</evidence>
<evidence type="ECO:0000256" key="3">
    <source>
        <dbReference type="ARBA" id="ARBA00022723"/>
    </source>
</evidence>
<dbReference type="PANTHER" id="PTHR33794:SF1">
    <property type="entry name" value="BACILLOLYSIN"/>
    <property type="match status" value="1"/>
</dbReference>
<dbReference type="Gene3D" id="3.10.170.10">
    <property type="match status" value="1"/>
</dbReference>
<dbReference type="PRINTS" id="PR00730">
    <property type="entry name" value="THERMOLYSIN"/>
</dbReference>
<evidence type="ECO:0000256" key="2">
    <source>
        <dbReference type="ARBA" id="ARBA00022670"/>
    </source>
</evidence>
<dbReference type="InterPro" id="IPR027268">
    <property type="entry name" value="Peptidase_M4/M1_CTD_sf"/>
</dbReference>
<feature type="domain" description="Peptidase M4" evidence="9">
    <location>
        <begin position="225"/>
        <end position="376"/>
    </location>
</feature>
<name>A0ABQ3SBG2_9ACTN</name>
<keyword evidence="7 8" id="KW-0482">Metalloprotease</keyword>
<gene>
    <name evidence="12" type="ORF">Saso_69170</name>
</gene>
<dbReference type="InterPro" id="IPR050728">
    <property type="entry name" value="Zinc_Metalloprotease_M4"/>
</dbReference>
<dbReference type="Gene3D" id="1.10.390.10">
    <property type="entry name" value="Neutral Protease Domain 2"/>
    <property type="match status" value="1"/>
</dbReference>
<organism evidence="12 13">
    <name type="scientific">Streptomyces asoensis</name>
    <dbReference type="NCBI Taxonomy" id="249586"/>
    <lineage>
        <taxon>Bacteria</taxon>
        <taxon>Bacillati</taxon>
        <taxon>Actinomycetota</taxon>
        <taxon>Actinomycetes</taxon>
        <taxon>Kitasatosporales</taxon>
        <taxon>Streptomycetaceae</taxon>
        <taxon>Streptomyces</taxon>
    </lineage>
</organism>
<dbReference type="Pfam" id="PF02868">
    <property type="entry name" value="Peptidase_M4_C"/>
    <property type="match status" value="1"/>
</dbReference>
<evidence type="ECO:0000256" key="7">
    <source>
        <dbReference type="ARBA" id="ARBA00023049"/>
    </source>
</evidence>
<evidence type="ECO:0000256" key="1">
    <source>
        <dbReference type="ARBA" id="ARBA00009388"/>
    </source>
</evidence>
<dbReference type="EC" id="3.4.24.-" evidence="8"/>
<keyword evidence="4 8" id="KW-0732">Signal</keyword>
<dbReference type="InterPro" id="IPR023612">
    <property type="entry name" value="Peptidase_M4"/>
</dbReference>
<comment type="cofactor">
    <cofactor evidence="8">
        <name>Zn(2+)</name>
        <dbReference type="ChEBI" id="CHEBI:29105"/>
    </cofactor>
</comment>
<dbReference type="InterPro" id="IPR001570">
    <property type="entry name" value="Peptidase_M4_C_domain"/>
</dbReference>
<evidence type="ECO:0000259" key="10">
    <source>
        <dbReference type="Pfam" id="PF02868"/>
    </source>
</evidence>
<protein>
    <recommendedName>
        <fullName evidence="8">Neutral metalloproteinase</fullName>
        <ecNumber evidence="8">3.4.24.-</ecNumber>
    </recommendedName>
</protein>
<keyword evidence="6 8" id="KW-0862">Zinc</keyword>
<dbReference type="InterPro" id="IPR013856">
    <property type="entry name" value="Peptidase_M4_domain"/>
</dbReference>
<feature type="signal peptide" evidence="8">
    <location>
        <begin position="1"/>
        <end position="36"/>
    </location>
</feature>
<evidence type="ECO:0000313" key="13">
    <source>
        <dbReference type="Proteomes" id="UP000649259"/>
    </source>
</evidence>
<evidence type="ECO:0000256" key="5">
    <source>
        <dbReference type="ARBA" id="ARBA00022801"/>
    </source>
</evidence>
<evidence type="ECO:0000259" key="9">
    <source>
        <dbReference type="Pfam" id="PF01447"/>
    </source>
</evidence>